<dbReference type="CDD" id="cd09612">
    <property type="entry name" value="Jacalin"/>
    <property type="match status" value="6"/>
</dbReference>
<sequence length="880" mass="96129">MKKTLIAGPFGGGTGNLWDHGAHTTVRQLIIRSGMIVDCITVEYDENGCSLWSEANGHFGGSAHEIKLDYPDEYLTSISGHYNVYTGHIFISSLYVKSNKRAFGPFGTKGGNYFLVPSTAGKIVGFFGSVGPYLKSIGVHVEPIHPFKSIGPFGGNTGISWDDGVYTTIRRIIVASESIINSILIEYDKDGSLVSSSRHGGNNGGNTNVVELDYPDEYVTSISGYHGANSSPIVVQSLNVHTNRRVYGPFGVEKGKYFSFPPTEGKIIGFHGKCGAHLYSIGGHLEPTSDLYMVKTVGPFGAGNALSWDDEIHSAIKQIRIVHGNFVSSISTEYYNDGGSLVWSTLHGGDYESKIDTIKLDFPDEFLTSVTGYYDSVNEMNDYAFTSLTFQSNRRTYGPFGQQFGTYICFPSFDGKILGFHGRSSGYLYAIGAHVEPISYPKPSEFIGPFGGQGGDPWDDGMHTTIRQLVISCGSMVNYVCIDYDKNGHSLWSSKHGQSVGDKTYSIKLDYPEEFLISLSGSYSTNASSTIIQSLSFQSNKKTYGPFGSGKGNHEFSLSSIAYGKIIGFHGTCGDYLHSIGVYLKPIPMSYQYQTCEQCGGQGQHWDDGIHTTIRQLIIGAGSIVDSLHVEYDKHGRSLWSQKRGSSNGGSKYMVKLDYPGEYLVSISGYYGSFTNNKYICSLTIQSNRRTYGPFGTMRGIPFSTPSLHGKIIGFHGSAYGYLTSIGVHVKAISPVVLGPFGGQGGDAWDDQFYSTIRQIQLTICEFGIESVRFEYDKNGQPVSSPKHGSKAQGMLKKVILDYPGEFLISVSGTYGKEYGLEIVQSLTFQSNRKTYGPFGLNKGNHFSLASAGDKVTGFHGRCGYYLDAIGVHIEPIYHL</sequence>
<dbReference type="PANTHER" id="PTHR47293">
    <property type="entry name" value="JACALIN-RELATED LECTIN 3"/>
    <property type="match status" value="1"/>
</dbReference>
<dbReference type="PROSITE" id="PS51752">
    <property type="entry name" value="JACALIN_LECTIN"/>
    <property type="match status" value="6"/>
</dbReference>
<proteinExistence type="inferred from homology"/>
<keyword evidence="2" id="KW-0430">Lectin</keyword>
<feature type="domain" description="Jacalin-type lectin" evidence="3">
    <location>
        <begin position="444"/>
        <end position="586"/>
    </location>
</feature>
<keyword evidence="5" id="KW-1185">Reference proteome</keyword>
<organism evidence="4 5">
    <name type="scientific">Hevea brasiliensis</name>
    <name type="common">Para rubber tree</name>
    <name type="synonym">Siphonia brasiliensis</name>
    <dbReference type="NCBI Taxonomy" id="3981"/>
    <lineage>
        <taxon>Eukaryota</taxon>
        <taxon>Viridiplantae</taxon>
        <taxon>Streptophyta</taxon>
        <taxon>Embryophyta</taxon>
        <taxon>Tracheophyta</taxon>
        <taxon>Spermatophyta</taxon>
        <taxon>Magnoliopsida</taxon>
        <taxon>eudicotyledons</taxon>
        <taxon>Gunneridae</taxon>
        <taxon>Pentapetalae</taxon>
        <taxon>rosids</taxon>
        <taxon>fabids</taxon>
        <taxon>Malpighiales</taxon>
        <taxon>Euphorbiaceae</taxon>
        <taxon>Crotonoideae</taxon>
        <taxon>Micrandreae</taxon>
        <taxon>Hevea</taxon>
    </lineage>
</organism>
<protein>
    <recommendedName>
        <fullName evidence="3">Jacalin-type lectin domain-containing protein</fullName>
    </recommendedName>
</protein>
<feature type="domain" description="Jacalin-type lectin" evidence="3">
    <location>
        <begin position="591"/>
        <end position="732"/>
    </location>
</feature>
<dbReference type="InterPro" id="IPR033734">
    <property type="entry name" value="Jacalin-like_lectin_dom_plant"/>
</dbReference>
<comment type="caution">
    <text evidence="4">The sequence shown here is derived from an EMBL/GenBank/DDBJ whole genome shotgun (WGS) entry which is preliminary data.</text>
</comment>
<feature type="domain" description="Jacalin-type lectin" evidence="3">
    <location>
        <begin position="735"/>
        <end position="876"/>
    </location>
</feature>
<dbReference type="SUPFAM" id="SSF51101">
    <property type="entry name" value="Mannose-binding lectins"/>
    <property type="match status" value="6"/>
</dbReference>
<reference evidence="4" key="1">
    <citation type="journal article" date="2023" name="Plant Biotechnol. J.">
        <title>Chromosome-level wild Hevea brasiliensis genome provides new tools for genomic-assisted breeding and valuable loci to elevate rubber yield.</title>
        <authorList>
            <person name="Cheng H."/>
            <person name="Song X."/>
            <person name="Hu Y."/>
            <person name="Wu T."/>
            <person name="Yang Q."/>
            <person name="An Z."/>
            <person name="Feng S."/>
            <person name="Deng Z."/>
            <person name="Wu W."/>
            <person name="Zeng X."/>
            <person name="Tu M."/>
            <person name="Wang X."/>
            <person name="Huang H."/>
        </authorList>
    </citation>
    <scope>NUCLEOTIDE SEQUENCE</scope>
    <source>
        <strain evidence="4">MT/VB/25A 57/8</strain>
    </source>
</reference>
<accession>A0ABQ9MV54</accession>
<evidence type="ECO:0000256" key="2">
    <source>
        <dbReference type="ARBA" id="ARBA00022734"/>
    </source>
</evidence>
<dbReference type="PANTHER" id="PTHR47293:SF68">
    <property type="entry name" value="JACALIN-RELATED LECTIN 3"/>
    <property type="match status" value="1"/>
</dbReference>
<dbReference type="InterPro" id="IPR036404">
    <property type="entry name" value="Jacalin-like_lectin_dom_sf"/>
</dbReference>
<gene>
    <name evidence="4" type="ORF">P3X46_006941</name>
</gene>
<evidence type="ECO:0000256" key="1">
    <source>
        <dbReference type="ARBA" id="ARBA00006568"/>
    </source>
</evidence>
<dbReference type="Gene3D" id="2.100.10.30">
    <property type="entry name" value="Jacalin-like lectin domain"/>
    <property type="match status" value="6"/>
</dbReference>
<dbReference type="Proteomes" id="UP001174677">
    <property type="component" value="Chromosome 4"/>
</dbReference>
<evidence type="ECO:0000259" key="3">
    <source>
        <dbReference type="PROSITE" id="PS51752"/>
    </source>
</evidence>
<dbReference type="Pfam" id="PF01419">
    <property type="entry name" value="Jacalin"/>
    <property type="match status" value="6"/>
</dbReference>
<evidence type="ECO:0000313" key="4">
    <source>
        <dbReference type="EMBL" id="KAJ9183021.1"/>
    </source>
</evidence>
<comment type="similarity">
    <text evidence="1">Belongs to the jacalin lectin family.</text>
</comment>
<name>A0ABQ9MV54_HEVBR</name>
<feature type="domain" description="Jacalin-type lectin" evidence="3">
    <location>
        <begin position="294"/>
        <end position="437"/>
    </location>
</feature>
<evidence type="ECO:0000313" key="5">
    <source>
        <dbReference type="Proteomes" id="UP001174677"/>
    </source>
</evidence>
<dbReference type="EMBL" id="JARPOI010000004">
    <property type="protein sequence ID" value="KAJ9183021.1"/>
    <property type="molecule type" value="Genomic_DNA"/>
</dbReference>
<feature type="domain" description="Jacalin-type lectin" evidence="3">
    <location>
        <begin position="4"/>
        <end position="143"/>
    </location>
</feature>
<feature type="domain" description="Jacalin-type lectin" evidence="3">
    <location>
        <begin position="147"/>
        <end position="287"/>
    </location>
</feature>
<dbReference type="InterPro" id="IPR001229">
    <property type="entry name" value="Jacalin-like_lectin_dom"/>
</dbReference>
<dbReference type="SMART" id="SM00915">
    <property type="entry name" value="Jacalin"/>
    <property type="match status" value="6"/>
</dbReference>